<feature type="region of interest" description="Disordered" evidence="1">
    <location>
        <begin position="77"/>
        <end position="112"/>
    </location>
</feature>
<keyword evidence="3" id="KW-1185">Reference proteome</keyword>
<evidence type="ECO:0000256" key="1">
    <source>
        <dbReference type="SAM" id="MobiDB-lite"/>
    </source>
</evidence>
<dbReference type="AlphaFoldDB" id="A0A158DFX4"/>
<feature type="compositionally biased region" description="Polar residues" evidence="1">
    <location>
        <begin position="77"/>
        <end position="89"/>
    </location>
</feature>
<sequence>MQYDRVLYLLDDTDANRALIHRDIEVWEYPDGRTQLRAGERALVCRQYDRLTEVDPGAIVECKRLAHVLELAQAVQAQRDNRSIGTAPSRTHRGAEVRTPRRASGTKKQRELTQQDLEATMKALHEHKRGAASVKDSSAVNKR</sequence>
<proteinExistence type="predicted"/>
<evidence type="ECO:0000313" key="3">
    <source>
        <dbReference type="Proteomes" id="UP000054624"/>
    </source>
</evidence>
<name>A0A158DFX4_9BURK</name>
<organism evidence="2 3">
    <name type="scientific">Caballeronia temeraria</name>
    <dbReference type="NCBI Taxonomy" id="1777137"/>
    <lineage>
        <taxon>Bacteria</taxon>
        <taxon>Pseudomonadati</taxon>
        <taxon>Pseudomonadota</taxon>
        <taxon>Betaproteobacteria</taxon>
        <taxon>Burkholderiales</taxon>
        <taxon>Burkholderiaceae</taxon>
        <taxon>Caballeronia</taxon>
    </lineage>
</organism>
<accession>A0A158DFX4</accession>
<reference evidence="3" key="1">
    <citation type="submission" date="2016-01" db="EMBL/GenBank/DDBJ databases">
        <authorList>
            <person name="Peeters Charlotte."/>
        </authorList>
    </citation>
    <scope>NUCLEOTIDE SEQUENCE [LARGE SCALE GENOMIC DNA]</scope>
</reference>
<dbReference type="Proteomes" id="UP000054624">
    <property type="component" value="Unassembled WGS sequence"/>
</dbReference>
<evidence type="ECO:0000313" key="2">
    <source>
        <dbReference type="EMBL" id="SAK93363.1"/>
    </source>
</evidence>
<protein>
    <submittedName>
        <fullName evidence="2">Integrase catalytic subunit</fullName>
    </submittedName>
</protein>
<dbReference type="STRING" id="1777137.AWB76_06911"/>
<gene>
    <name evidence="2" type="ORF">AWB76_06911</name>
</gene>
<dbReference type="EMBL" id="FCOI02000040">
    <property type="protein sequence ID" value="SAK93363.1"/>
    <property type="molecule type" value="Genomic_DNA"/>
</dbReference>